<evidence type="ECO:0000259" key="7">
    <source>
        <dbReference type="Pfam" id="PF00155"/>
    </source>
</evidence>
<dbReference type="FunFam" id="3.40.640.10:FF:000024">
    <property type="entry name" value="Kynurenine--oxoglutarate transaminase 3"/>
    <property type="match status" value="1"/>
</dbReference>
<reference evidence="8" key="1">
    <citation type="submission" date="2016-10" db="EMBL/GenBank/DDBJ databases">
        <authorList>
            <person name="de Groot N.N."/>
        </authorList>
    </citation>
    <scope>NUCLEOTIDE SEQUENCE [LARGE SCALE GENOMIC DNA]</scope>
    <source>
        <strain evidence="8">ATCC 20501</strain>
    </source>
</reference>
<dbReference type="CDD" id="cd00609">
    <property type="entry name" value="AAT_like"/>
    <property type="match status" value="1"/>
</dbReference>
<dbReference type="GO" id="GO:0005737">
    <property type="term" value="C:cytoplasm"/>
    <property type="evidence" value="ECO:0007669"/>
    <property type="project" value="TreeGrafter"/>
</dbReference>
<evidence type="ECO:0000313" key="10">
    <source>
        <dbReference type="Proteomes" id="UP000199690"/>
    </source>
</evidence>
<dbReference type="InterPro" id="IPR051326">
    <property type="entry name" value="Kynurenine-oxoglutarate_AT"/>
</dbReference>
<proteinExistence type="inferred from homology"/>
<keyword evidence="5" id="KW-0663">Pyridoxal phosphate</keyword>
<evidence type="ECO:0000313" key="11">
    <source>
        <dbReference type="Proteomes" id="UP000236729"/>
    </source>
</evidence>
<comment type="similarity">
    <text evidence="2">Belongs to the class-I pyridoxal-phosphate-dependent aminotransferase family.</text>
</comment>
<dbReference type="InterPro" id="IPR015422">
    <property type="entry name" value="PyrdxlP-dep_Trfase_small"/>
</dbReference>
<evidence type="ECO:0000256" key="5">
    <source>
        <dbReference type="ARBA" id="ARBA00022898"/>
    </source>
</evidence>
<accession>A0A1H6DYM2</accession>
<dbReference type="EMBL" id="FOME01000007">
    <property type="protein sequence ID" value="SFD89726.1"/>
    <property type="molecule type" value="Genomic_DNA"/>
</dbReference>
<dbReference type="GO" id="GO:0016212">
    <property type="term" value="F:kynurenine-oxoglutarate transaminase activity"/>
    <property type="evidence" value="ECO:0007669"/>
    <property type="project" value="TreeGrafter"/>
</dbReference>
<dbReference type="Proteomes" id="UP000236729">
    <property type="component" value="Unassembled WGS sequence"/>
</dbReference>
<dbReference type="InterPro" id="IPR015424">
    <property type="entry name" value="PyrdxlP-dep_Trfase"/>
</dbReference>
<feature type="coiled-coil region" evidence="6">
    <location>
        <begin position="270"/>
        <end position="300"/>
    </location>
</feature>
<evidence type="ECO:0000256" key="4">
    <source>
        <dbReference type="ARBA" id="ARBA00022679"/>
    </source>
</evidence>
<evidence type="ECO:0000256" key="2">
    <source>
        <dbReference type="ARBA" id="ARBA00007441"/>
    </source>
</evidence>
<dbReference type="SUPFAM" id="SSF53383">
    <property type="entry name" value="PLP-dependent transferases"/>
    <property type="match status" value="1"/>
</dbReference>
<gene>
    <name evidence="8" type="ORF">SAMN02982929_05176</name>
    <name evidence="9" type="ORF">SAMN05216506_107150</name>
</gene>
<evidence type="ECO:0000256" key="3">
    <source>
        <dbReference type="ARBA" id="ARBA00022576"/>
    </source>
</evidence>
<dbReference type="SMR" id="A0A1H6DYM2"/>
<keyword evidence="10" id="KW-1185">Reference proteome</keyword>
<dbReference type="InterPro" id="IPR015421">
    <property type="entry name" value="PyrdxlP-dep_Trfase_major"/>
</dbReference>
<organism evidence="8 11">
    <name type="scientific">Saccharopolyspora kobensis</name>
    <dbReference type="NCBI Taxonomy" id="146035"/>
    <lineage>
        <taxon>Bacteria</taxon>
        <taxon>Bacillati</taxon>
        <taxon>Actinomycetota</taxon>
        <taxon>Actinomycetes</taxon>
        <taxon>Pseudonocardiales</taxon>
        <taxon>Pseudonocardiaceae</taxon>
        <taxon>Saccharopolyspora</taxon>
    </lineage>
</organism>
<dbReference type="EMBL" id="FNVB01000008">
    <property type="protein sequence ID" value="SEG90229.1"/>
    <property type="molecule type" value="Genomic_DNA"/>
</dbReference>
<dbReference type="InterPro" id="IPR004839">
    <property type="entry name" value="Aminotransferase_I/II_large"/>
</dbReference>
<evidence type="ECO:0000256" key="6">
    <source>
        <dbReference type="SAM" id="Coils"/>
    </source>
</evidence>
<dbReference type="Pfam" id="PF00155">
    <property type="entry name" value="Aminotran_1_2"/>
    <property type="match status" value="1"/>
</dbReference>
<reference evidence="10 11" key="2">
    <citation type="submission" date="2016-10" db="EMBL/GenBank/DDBJ databases">
        <authorList>
            <person name="Varghese N."/>
            <person name="Submissions S."/>
        </authorList>
    </citation>
    <scope>NUCLEOTIDE SEQUENCE [LARGE SCALE GENOMIC DNA]</scope>
    <source>
        <strain evidence="11">ATCC 20501</strain>
        <strain evidence="9 10">CGMCC 4.3529</strain>
    </source>
</reference>
<sequence>MRPFTSTIFAEITELARRTGAVNLGQGFPDTDGPEGMLRVAQEAIANGVNQYPPGAGEPELRAAISEHRAARYGIEHRPEDEVLVTVGATEALTAAMLALVEPGDEVVLIEPYYDSYPVAVAMAGGVRRTVALRQGPDHRFELDLDALRAAVGPQTRVLLLNSPHNPTGTVFTDAELAAIAEVCRENDVIAITDEVYEHLLFDGREHHPLASLPDMAERTLSISSVGKSFSATGWKIGWICGPAELVAAVRAAKQFMTFVGGAPFQPAVAHALRNELDWVEQLRKDLQRKRDRLAEGLTEAGFDVLSSEGTYFICADVRPLGFEDGAELCRSLPERIGLAAIPVQVFCDNPDPAKHLVRFAFCKRDEVLDEAIKRLHKLR</sequence>
<dbReference type="GO" id="GO:0030170">
    <property type="term" value="F:pyridoxal phosphate binding"/>
    <property type="evidence" value="ECO:0007669"/>
    <property type="project" value="InterPro"/>
</dbReference>
<dbReference type="PANTHER" id="PTHR43807">
    <property type="entry name" value="FI04487P"/>
    <property type="match status" value="1"/>
</dbReference>
<keyword evidence="4 8" id="KW-0808">Transferase</keyword>
<dbReference type="Gene3D" id="3.90.1150.10">
    <property type="entry name" value="Aspartate Aminotransferase, domain 1"/>
    <property type="match status" value="1"/>
</dbReference>
<dbReference type="PANTHER" id="PTHR43807:SF20">
    <property type="entry name" value="FI04487P"/>
    <property type="match status" value="1"/>
</dbReference>
<dbReference type="AlphaFoldDB" id="A0A1H6DYM2"/>
<comment type="cofactor">
    <cofactor evidence="1">
        <name>pyridoxal 5'-phosphate</name>
        <dbReference type="ChEBI" id="CHEBI:597326"/>
    </cofactor>
</comment>
<feature type="domain" description="Aminotransferase class I/classII large" evidence="7">
    <location>
        <begin position="22"/>
        <end position="376"/>
    </location>
</feature>
<dbReference type="Gene3D" id="3.40.640.10">
    <property type="entry name" value="Type I PLP-dependent aspartate aminotransferase-like (Major domain)"/>
    <property type="match status" value="1"/>
</dbReference>
<name>A0A1H6DYM2_9PSEU</name>
<accession>A0A1I1W387</accession>
<evidence type="ECO:0000313" key="8">
    <source>
        <dbReference type="EMBL" id="SEG90229.1"/>
    </source>
</evidence>
<keyword evidence="3 8" id="KW-0032">Aminotransferase</keyword>
<evidence type="ECO:0000313" key="9">
    <source>
        <dbReference type="EMBL" id="SFD89726.1"/>
    </source>
</evidence>
<keyword evidence="6" id="KW-0175">Coiled coil</keyword>
<dbReference type="Proteomes" id="UP000199690">
    <property type="component" value="Unassembled WGS sequence"/>
</dbReference>
<protein>
    <submittedName>
        <fullName evidence="8">Succinyldiaminopimelate aminotransferase apoenzyme</fullName>
    </submittedName>
</protein>
<evidence type="ECO:0000256" key="1">
    <source>
        <dbReference type="ARBA" id="ARBA00001933"/>
    </source>
</evidence>
<dbReference type="NCBIfam" id="NF005855">
    <property type="entry name" value="PRK07777.1"/>
    <property type="match status" value="1"/>
</dbReference>